<feature type="transmembrane region" description="Helical" evidence="2">
    <location>
        <begin position="228"/>
        <end position="249"/>
    </location>
</feature>
<keyword evidence="2" id="KW-1133">Transmembrane helix</keyword>
<dbReference type="PANTHER" id="PTHR15260">
    <property type="entry name" value="SARCOSPAN"/>
    <property type="match status" value="1"/>
</dbReference>
<keyword evidence="2" id="KW-0812">Transmembrane</keyword>
<evidence type="ECO:0000313" key="3">
    <source>
        <dbReference type="Proteomes" id="UP000504615"/>
    </source>
</evidence>
<dbReference type="GeneID" id="105422035"/>
<sequence>MVLEGSSLPKLLAIGNLRSTGSGGRRESDLRRTSYELRAHPLGILSHGTRTMQTDEEIQYVPRSRPVSFYDNYKDVSVMPPCVTSTMSVGNLNQTCDGNGTSTMSQSNNNNNSINNSNNNNNNNNRVSNAVSVGNVSKIHTVKVTGAVSTGNIGRICRGDKELGRTPSMANCLATTVPVNLAASQIAGRHTPTRNSLRHSRMIVMHRTGHRPEKFLPPLIYHRRLARCLAAFQTILGIAVTSLSLWLLLWAPHLPVVDNPYWSGMPLLMSGCFGICLLYCFKKEYPDLNPGFCLSATKLVSVFLAILATIACVSACIFSAMHLSRLMRLECTPARVLNATCVCRPRGEPSDSLEGVVRYMDLNCPEVENILTILLIFSCTCNGLGALVAGWYSYLHWSTRYKRPKYTQVRTNTVSTNNKFNNRPIYKLNLEER</sequence>
<dbReference type="RefSeq" id="XP_011629550.1">
    <property type="nucleotide sequence ID" value="XM_011631248.2"/>
</dbReference>
<evidence type="ECO:0000256" key="1">
    <source>
        <dbReference type="SAM" id="MobiDB-lite"/>
    </source>
</evidence>
<evidence type="ECO:0000313" key="4">
    <source>
        <dbReference type="RefSeq" id="XP_011629550.1"/>
    </source>
</evidence>
<protein>
    <submittedName>
        <fullName evidence="4">Uncharacterized protein LOC105422035 isoform X1</fullName>
    </submittedName>
</protein>
<dbReference type="Proteomes" id="UP000504615">
    <property type="component" value="Unplaced"/>
</dbReference>
<organism evidence="3 4">
    <name type="scientific">Pogonomyrmex barbatus</name>
    <name type="common">red harvester ant</name>
    <dbReference type="NCBI Taxonomy" id="144034"/>
    <lineage>
        <taxon>Eukaryota</taxon>
        <taxon>Metazoa</taxon>
        <taxon>Ecdysozoa</taxon>
        <taxon>Arthropoda</taxon>
        <taxon>Hexapoda</taxon>
        <taxon>Insecta</taxon>
        <taxon>Pterygota</taxon>
        <taxon>Neoptera</taxon>
        <taxon>Endopterygota</taxon>
        <taxon>Hymenoptera</taxon>
        <taxon>Apocrita</taxon>
        <taxon>Aculeata</taxon>
        <taxon>Formicoidea</taxon>
        <taxon>Formicidae</taxon>
        <taxon>Myrmicinae</taxon>
        <taxon>Pogonomyrmex</taxon>
    </lineage>
</organism>
<reference evidence="4" key="1">
    <citation type="submission" date="2025-08" db="UniProtKB">
        <authorList>
            <consortium name="RefSeq"/>
        </authorList>
    </citation>
    <scope>IDENTIFICATION</scope>
</reference>
<keyword evidence="3" id="KW-1185">Reference proteome</keyword>
<evidence type="ECO:0000256" key="2">
    <source>
        <dbReference type="SAM" id="Phobius"/>
    </source>
</evidence>
<feature type="transmembrane region" description="Helical" evidence="2">
    <location>
        <begin position="370"/>
        <end position="395"/>
    </location>
</feature>
<gene>
    <name evidence="4" type="primary">LOC105422035</name>
</gene>
<dbReference type="OrthoDB" id="7685256at2759"/>
<feature type="compositionally biased region" description="Low complexity" evidence="1">
    <location>
        <begin position="105"/>
        <end position="128"/>
    </location>
</feature>
<feature type="transmembrane region" description="Helical" evidence="2">
    <location>
        <begin position="261"/>
        <end position="281"/>
    </location>
</feature>
<proteinExistence type="predicted"/>
<dbReference type="InterPro" id="IPR030429">
    <property type="entry name" value="Sarcospan"/>
</dbReference>
<dbReference type="PANTHER" id="PTHR15260:SF1">
    <property type="entry name" value="SARCOSPAN"/>
    <property type="match status" value="1"/>
</dbReference>
<dbReference type="AlphaFoldDB" id="A0A6I9VQ59"/>
<dbReference type="GO" id="GO:0016010">
    <property type="term" value="C:dystrophin-associated glycoprotein complex"/>
    <property type="evidence" value="ECO:0007669"/>
    <property type="project" value="InterPro"/>
</dbReference>
<dbReference type="GO" id="GO:0042383">
    <property type="term" value="C:sarcolemma"/>
    <property type="evidence" value="ECO:0007669"/>
    <property type="project" value="TreeGrafter"/>
</dbReference>
<keyword evidence="2" id="KW-0472">Membrane</keyword>
<feature type="transmembrane region" description="Helical" evidence="2">
    <location>
        <begin position="302"/>
        <end position="323"/>
    </location>
</feature>
<dbReference type="KEGG" id="pbar:105422035"/>
<accession>A0A6I9VQ59</accession>
<name>A0A6I9VQ59_9HYME</name>
<feature type="region of interest" description="Disordered" evidence="1">
    <location>
        <begin position="97"/>
        <end position="128"/>
    </location>
</feature>